<evidence type="ECO:0000259" key="6">
    <source>
        <dbReference type="Pfam" id="PF03151"/>
    </source>
</evidence>
<feature type="transmembrane region" description="Helical" evidence="5">
    <location>
        <begin position="260"/>
        <end position="281"/>
    </location>
</feature>
<feature type="transmembrane region" description="Helical" evidence="5">
    <location>
        <begin position="54"/>
        <end position="75"/>
    </location>
</feature>
<dbReference type="GO" id="GO:0016020">
    <property type="term" value="C:membrane"/>
    <property type="evidence" value="ECO:0007669"/>
    <property type="project" value="UniProtKB-SubCell"/>
</dbReference>
<evidence type="ECO:0000256" key="1">
    <source>
        <dbReference type="ARBA" id="ARBA00004141"/>
    </source>
</evidence>
<comment type="subcellular location">
    <subcellularLocation>
        <location evidence="1">Membrane</location>
        <topology evidence="1">Multi-pass membrane protein</topology>
    </subcellularLocation>
</comment>
<protein>
    <submittedName>
        <fullName evidence="7">UDP-glucuronic acid/UDP-N-acetylgalactosamine transporter</fullName>
    </submittedName>
</protein>
<dbReference type="InterPro" id="IPR050186">
    <property type="entry name" value="TPT_transporter"/>
</dbReference>
<evidence type="ECO:0000256" key="5">
    <source>
        <dbReference type="SAM" id="Phobius"/>
    </source>
</evidence>
<organism evidence="7 8">
    <name type="scientific">Paragonimus heterotremus</name>
    <dbReference type="NCBI Taxonomy" id="100268"/>
    <lineage>
        <taxon>Eukaryota</taxon>
        <taxon>Metazoa</taxon>
        <taxon>Spiralia</taxon>
        <taxon>Lophotrochozoa</taxon>
        <taxon>Platyhelminthes</taxon>
        <taxon>Trematoda</taxon>
        <taxon>Digenea</taxon>
        <taxon>Plagiorchiida</taxon>
        <taxon>Troglotremata</taxon>
        <taxon>Troglotrematidae</taxon>
        <taxon>Paragonimus</taxon>
    </lineage>
</organism>
<keyword evidence="3 5" id="KW-1133">Transmembrane helix</keyword>
<gene>
    <name evidence="7" type="ORF">PHET_06678</name>
</gene>
<proteinExistence type="predicted"/>
<name>A0A8J4T6Q1_9TREM</name>
<evidence type="ECO:0000256" key="3">
    <source>
        <dbReference type="ARBA" id="ARBA00022989"/>
    </source>
</evidence>
<feature type="transmembrane region" description="Helical" evidence="5">
    <location>
        <begin position="229"/>
        <end position="248"/>
    </location>
</feature>
<dbReference type="OrthoDB" id="417037at2759"/>
<keyword evidence="4 5" id="KW-0472">Membrane</keyword>
<keyword evidence="2 5" id="KW-0812">Transmembrane</keyword>
<evidence type="ECO:0000313" key="8">
    <source>
        <dbReference type="Proteomes" id="UP000748531"/>
    </source>
</evidence>
<feature type="transmembrane region" description="Helical" evidence="5">
    <location>
        <begin position="115"/>
        <end position="142"/>
    </location>
</feature>
<accession>A0A8J4T6Q1</accession>
<dbReference type="PANTHER" id="PTHR11132">
    <property type="entry name" value="SOLUTE CARRIER FAMILY 35"/>
    <property type="match status" value="1"/>
</dbReference>
<feature type="transmembrane region" description="Helical" evidence="5">
    <location>
        <begin position="81"/>
        <end position="103"/>
    </location>
</feature>
<dbReference type="EMBL" id="LUCH01003494">
    <property type="protein sequence ID" value="KAF5400063.1"/>
    <property type="molecule type" value="Genomic_DNA"/>
</dbReference>
<reference evidence="7" key="1">
    <citation type="submission" date="2019-05" db="EMBL/GenBank/DDBJ databases">
        <title>Annotation for the trematode Paragonimus heterotremus.</title>
        <authorList>
            <person name="Choi Y.-J."/>
        </authorList>
    </citation>
    <scope>NUCLEOTIDE SEQUENCE</scope>
    <source>
        <strain evidence="7">LC</strain>
    </source>
</reference>
<feature type="transmembrane region" description="Helical" evidence="5">
    <location>
        <begin position="324"/>
        <end position="342"/>
    </location>
</feature>
<dbReference type="Pfam" id="PF03151">
    <property type="entry name" value="TPT"/>
    <property type="match status" value="1"/>
</dbReference>
<dbReference type="InterPro" id="IPR004853">
    <property type="entry name" value="Sugar_P_trans_dom"/>
</dbReference>
<feature type="transmembrane region" description="Helical" evidence="5">
    <location>
        <begin position="293"/>
        <end position="312"/>
    </location>
</feature>
<comment type="caution">
    <text evidence="7">The sequence shown here is derived from an EMBL/GenBank/DDBJ whole genome shotgun (WGS) entry which is preliminary data.</text>
</comment>
<feature type="transmembrane region" description="Helical" evidence="5">
    <location>
        <begin position="162"/>
        <end position="188"/>
    </location>
</feature>
<sequence>MRRSASRAKLCRNGCRKENPPEVTVRLVKVCRIILETIYPTVSEYGCIMSKYSAIFYALTYMVCSTGIVFANKLVLTVHRFPSFMVLALFQTLFTAALIQIFFAGELRKNERTGVFVKVAPLSFCYAVDIVMGIAGTGSLSLPMFSALRRLSNFFILVGEQLFLGIVRVASVYASVCLMVFGAAIAAIGDITFDPVGYTYVFVNNFSTAGKALLTKSRLRDQGFTSIELLYYNSVFTLPFLLVIAWITTDMSQVINYSEWTNPMFLVYFIFSCCSAVLLNYSLLQCTHYTSALTTSIIGVIKNVLVTYAGMFVGGDYVFTPVNFTGVCISATGAVMYVWVMYRQSQVQTKRIEIGVLPQPMISQCPEQDALTEQNKKAYAAPFFNGTITARSRMNPKKGE</sequence>
<evidence type="ECO:0000256" key="4">
    <source>
        <dbReference type="ARBA" id="ARBA00023136"/>
    </source>
</evidence>
<evidence type="ECO:0000313" key="7">
    <source>
        <dbReference type="EMBL" id="KAF5400063.1"/>
    </source>
</evidence>
<dbReference type="Proteomes" id="UP000748531">
    <property type="component" value="Unassembled WGS sequence"/>
</dbReference>
<keyword evidence="8" id="KW-1185">Reference proteome</keyword>
<dbReference type="AlphaFoldDB" id="A0A8J4T6Q1"/>
<evidence type="ECO:0000256" key="2">
    <source>
        <dbReference type="ARBA" id="ARBA00022692"/>
    </source>
</evidence>
<feature type="domain" description="Sugar phosphate transporter" evidence="6">
    <location>
        <begin position="57"/>
        <end position="337"/>
    </location>
</feature>